<reference evidence="6" key="1">
    <citation type="submission" date="2020-07" db="EMBL/GenBank/DDBJ databases">
        <title>Genome sequence and genetic diversity analysis of an under-domesticated orphan crop, white fonio (Digitaria exilis).</title>
        <authorList>
            <person name="Bennetzen J.L."/>
            <person name="Chen S."/>
            <person name="Ma X."/>
            <person name="Wang X."/>
            <person name="Yssel A.E.J."/>
            <person name="Chaluvadi S.R."/>
            <person name="Johnson M."/>
            <person name="Gangashetty P."/>
            <person name="Hamidou F."/>
            <person name="Sanogo M.D."/>
            <person name="Zwaenepoel A."/>
            <person name="Wallace J."/>
            <person name="Van De Peer Y."/>
            <person name="Van Deynze A."/>
        </authorList>
    </citation>
    <scope>NUCLEOTIDE SEQUENCE</scope>
    <source>
        <tissue evidence="6">Leaves</tissue>
    </source>
</reference>
<dbReference type="OrthoDB" id="668540at2759"/>
<evidence type="ECO:0000313" key="7">
    <source>
        <dbReference type="Proteomes" id="UP000636709"/>
    </source>
</evidence>
<evidence type="ECO:0000313" key="6">
    <source>
        <dbReference type="EMBL" id="KAF8688736.1"/>
    </source>
</evidence>
<accession>A0A835EEY8</accession>
<dbReference type="InterPro" id="IPR033133">
    <property type="entry name" value="PUM-HD"/>
</dbReference>
<keyword evidence="2" id="KW-0810">Translation regulation</keyword>
<dbReference type="SUPFAM" id="SSF48371">
    <property type="entry name" value="ARM repeat"/>
    <property type="match status" value="1"/>
</dbReference>
<keyword evidence="1" id="KW-0677">Repeat</keyword>
<dbReference type="PANTHER" id="PTHR12537">
    <property type="entry name" value="RNA BINDING PROTEIN PUMILIO-RELATED"/>
    <property type="match status" value="1"/>
</dbReference>
<protein>
    <recommendedName>
        <fullName evidence="5">PUM-HD domain-containing protein</fullName>
    </recommendedName>
</protein>
<dbReference type="EMBL" id="JACEFO010002027">
    <property type="protein sequence ID" value="KAF8688736.1"/>
    <property type="molecule type" value="Genomic_DNA"/>
</dbReference>
<dbReference type="PROSITE" id="PS50302">
    <property type="entry name" value="PUM"/>
    <property type="match status" value="1"/>
</dbReference>
<organism evidence="6 7">
    <name type="scientific">Digitaria exilis</name>
    <dbReference type="NCBI Taxonomy" id="1010633"/>
    <lineage>
        <taxon>Eukaryota</taxon>
        <taxon>Viridiplantae</taxon>
        <taxon>Streptophyta</taxon>
        <taxon>Embryophyta</taxon>
        <taxon>Tracheophyta</taxon>
        <taxon>Spermatophyta</taxon>
        <taxon>Magnoliopsida</taxon>
        <taxon>Liliopsida</taxon>
        <taxon>Poales</taxon>
        <taxon>Poaceae</taxon>
        <taxon>PACMAD clade</taxon>
        <taxon>Panicoideae</taxon>
        <taxon>Panicodae</taxon>
        <taxon>Paniceae</taxon>
        <taxon>Anthephorinae</taxon>
        <taxon>Digitaria</taxon>
    </lineage>
</organism>
<dbReference type="InterPro" id="IPR011989">
    <property type="entry name" value="ARM-like"/>
</dbReference>
<dbReference type="InterPro" id="IPR016024">
    <property type="entry name" value="ARM-type_fold"/>
</dbReference>
<sequence length="437" mass="49142">MARLGIYEPAADATDSAAAADRFHPAFLRAHSANVQSAYGPASIVRASGPAAPSTVPDERRFADGRLRHSGLARGPRPGAGTPPTRAGTSAAGRGVLPADDHAYLAPPPPYLHGVPANQQLEGRNLFSTMNDEQAVLFALSRESPEKIVSYACYLLELESRHGQRLFHLVFDHCHHQVQEWVIVQITRDRKSFSRLCVGRTDEVVFMINSCETRRSMQLFREAIQQWMSQNQLRSLLLDSKRLRVVYAFVVKSPPDIVQIIFEAIAKDCIRLACQPNGLRLLQNCLERTSQMERNNIFIQLSYQSLHLALNSCGNWIIQDILTKGETSHIEIIAFCLRNHYVALAKNKYGSNVVECCLRAFHEGEQMVIVNELIYYPHFKDLVTHEFANFTLSTALEICKYPIRNILANAILSQNIIVRNQHSMKIFSILAKYGFIS</sequence>
<dbReference type="PROSITE" id="PS50303">
    <property type="entry name" value="PUM_HD"/>
    <property type="match status" value="1"/>
</dbReference>
<dbReference type="GO" id="GO:0006417">
    <property type="term" value="P:regulation of translation"/>
    <property type="evidence" value="ECO:0007669"/>
    <property type="project" value="UniProtKB-KW"/>
</dbReference>
<feature type="repeat" description="Pumilio" evidence="3">
    <location>
        <begin position="336"/>
        <end position="371"/>
    </location>
</feature>
<dbReference type="InterPro" id="IPR001313">
    <property type="entry name" value="Pumilio_RNA-bd_rpt"/>
</dbReference>
<dbReference type="SMART" id="SM00025">
    <property type="entry name" value="Pumilio"/>
    <property type="match status" value="4"/>
</dbReference>
<feature type="domain" description="PUM-HD" evidence="5">
    <location>
        <begin position="200"/>
        <end position="437"/>
    </location>
</feature>
<proteinExistence type="predicted"/>
<evidence type="ECO:0000259" key="5">
    <source>
        <dbReference type="PROSITE" id="PS50303"/>
    </source>
</evidence>
<name>A0A835EEY8_9POAL</name>
<dbReference type="Pfam" id="PF00806">
    <property type="entry name" value="PUF"/>
    <property type="match status" value="3"/>
</dbReference>
<dbReference type="AlphaFoldDB" id="A0A835EEY8"/>
<comment type="caution">
    <text evidence="6">The sequence shown here is derived from an EMBL/GenBank/DDBJ whole genome shotgun (WGS) entry which is preliminary data.</text>
</comment>
<evidence type="ECO:0000256" key="4">
    <source>
        <dbReference type="SAM" id="MobiDB-lite"/>
    </source>
</evidence>
<dbReference type="Gene3D" id="1.25.10.10">
    <property type="entry name" value="Leucine-rich Repeat Variant"/>
    <property type="match status" value="1"/>
</dbReference>
<evidence type="ECO:0000256" key="1">
    <source>
        <dbReference type="ARBA" id="ARBA00022737"/>
    </source>
</evidence>
<evidence type="ECO:0000256" key="2">
    <source>
        <dbReference type="ARBA" id="ARBA00022845"/>
    </source>
</evidence>
<feature type="region of interest" description="Disordered" evidence="4">
    <location>
        <begin position="68"/>
        <end position="94"/>
    </location>
</feature>
<feature type="compositionally biased region" description="Low complexity" evidence="4">
    <location>
        <begin position="73"/>
        <end position="93"/>
    </location>
</feature>
<keyword evidence="7" id="KW-1185">Reference proteome</keyword>
<dbReference type="GO" id="GO:0003729">
    <property type="term" value="F:mRNA binding"/>
    <property type="evidence" value="ECO:0007669"/>
    <property type="project" value="TreeGrafter"/>
</dbReference>
<evidence type="ECO:0000256" key="3">
    <source>
        <dbReference type="PROSITE-ProRule" id="PRU00317"/>
    </source>
</evidence>
<dbReference type="PANTHER" id="PTHR12537:SF134">
    <property type="entry name" value="PUM-HD DOMAIN-CONTAINING PROTEIN"/>
    <property type="match status" value="1"/>
</dbReference>
<dbReference type="Proteomes" id="UP000636709">
    <property type="component" value="Unassembled WGS sequence"/>
</dbReference>
<dbReference type="GO" id="GO:0005737">
    <property type="term" value="C:cytoplasm"/>
    <property type="evidence" value="ECO:0007669"/>
    <property type="project" value="TreeGrafter"/>
</dbReference>
<gene>
    <name evidence="6" type="ORF">HU200_042214</name>
</gene>